<proteinExistence type="predicted"/>
<keyword evidence="2" id="KW-1185">Reference proteome</keyword>
<evidence type="ECO:0000313" key="1">
    <source>
        <dbReference type="EMBL" id="CAK9232459.1"/>
    </source>
</evidence>
<accession>A0ABP0UYH9</accession>
<dbReference type="InterPro" id="IPR027949">
    <property type="entry name" value="Chloroplast_duf"/>
</dbReference>
<dbReference type="PANTHER" id="PTHR33358:SF12">
    <property type="entry name" value="F-BOX PROTEIN WITH A DOMAIN PROTEIN"/>
    <property type="match status" value="1"/>
</dbReference>
<organism evidence="1 2">
    <name type="scientific">Sphagnum troendelagicum</name>
    <dbReference type="NCBI Taxonomy" id="128251"/>
    <lineage>
        <taxon>Eukaryota</taxon>
        <taxon>Viridiplantae</taxon>
        <taxon>Streptophyta</taxon>
        <taxon>Embryophyta</taxon>
        <taxon>Bryophyta</taxon>
        <taxon>Sphagnophytina</taxon>
        <taxon>Sphagnopsida</taxon>
        <taxon>Sphagnales</taxon>
        <taxon>Sphagnaceae</taxon>
        <taxon>Sphagnum</taxon>
    </lineage>
</organism>
<dbReference type="EMBL" id="OZ019899">
    <property type="protein sequence ID" value="CAK9232459.1"/>
    <property type="molecule type" value="Genomic_DNA"/>
</dbReference>
<dbReference type="Pfam" id="PF14476">
    <property type="entry name" value="Chloroplast_duf"/>
    <property type="match status" value="1"/>
</dbReference>
<evidence type="ECO:0000313" key="2">
    <source>
        <dbReference type="Proteomes" id="UP001497512"/>
    </source>
</evidence>
<protein>
    <submittedName>
        <fullName evidence="1">Uncharacterized protein</fullName>
    </submittedName>
</protein>
<dbReference type="PANTHER" id="PTHR33358">
    <property type="entry name" value="F-BOX PROTEIN WITH A DOMAIN PROTEIN"/>
    <property type="match status" value="1"/>
</dbReference>
<sequence length="120" mass="14124">MYKCQFGSLERLPARRHDQRDWMYLDLEHVRGSPSSQQRAARFMDLASKYQPSQLAEEQRTASRFHKLLATHIQTTLLIDPRLRKDAHVYIEHVMVRLQALDVGFPLPLKPNDLDKFPKL</sequence>
<dbReference type="Proteomes" id="UP001497512">
    <property type="component" value="Chromosome 7"/>
</dbReference>
<name>A0ABP0UYH9_9BRYO</name>
<gene>
    <name evidence="1" type="ORF">CSSPTR1EN2_LOCUS21268</name>
</gene>
<reference evidence="1" key="1">
    <citation type="submission" date="2024-02" db="EMBL/GenBank/DDBJ databases">
        <authorList>
            <consortium name="ELIXIR-Norway"/>
            <consortium name="Elixir Norway"/>
        </authorList>
    </citation>
    <scope>NUCLEOTIDE SEQUENCE</scope>
</reference>